<evidence type="ECO:0000313" key="2">
    <source>
        <dbReference type="Proteomes" id="UP000789570"/>
    </source>
</evidence>
<sequence>NYEHLIQYNNANPVNVPFGCVAEWYISNHPLLINIHIKCKIEEELQK</sequence>
<dbReference type="EMBL" id="CAJVPQ010029355">
    <property type="protein sequence ID" value="CAG8774779.1"/>
    <property type="molecule type" value="Genomic_DNA"/>
</dbReference>
<feature type="non-terminal residue" evidence="1">
    <location>
        <position position="1"/>
    </location>
</feature>
<name>A0A9N9JC89_9GLOM</name>
<accession>A0A9N9JC89</accession>
<proteinExistence type="predicted"/>
<dbReference type="OrthoDB" id="2440649at2759"/>
<gene>
    <name evidence="1" type="ORF">FCALED_LOCUS17758</name>
</gene>
<dbReference type="Proteomes" id="UP000789570">
    <property type="component" value="Unassembled WGS sequence"/>
</dbReference>
<comment type="caution">
    <text evidence="1">The sequence shown here is derived from an EMBL/GenBank/DDBJ whole genome shotgun (WGS) entry which is preliminary data.</text>
</comment>
<dbReference type="AlphaFoldDB" id="A0A9N9JC89"/>
<reference evidence="1" key="1">
    <citation type="submission" date="2021-06" db="EMBL/GenBank/DDBJ databases">
        <authorList>
            <person name="Kallberg Y."/>
            <person name="Tangrot J."/>
            <person name="Rosling A."/>
        </authorList>
    </citation>
    <scope>NUCLEOTIDE SEQUENCE</scope>
    <source>
        <strain evidence="1">UK204</strain>
    </source>
</reference>
<evidence type="ECO:0000313" key="1">
    <source>
        <dbReference type="EMBL" id="CAG8774779.1"/>
    </source>
</evidence>
<organism evidence="1 2">
    <name type="scientific">Funneliformis caledonium</name>
    <dbReference type="NCBI Taxonomy" id="1117310"/>
    <lineage>
        <taxon>Eukaryota</taxon>
        <taxon>Fungi</taxon>
        <taxon>Fungi incertae sedis</taxon>
        <taxon>Mucoromycota</taxon>
        <taxon>Glomeromycotina</taxon>
        <taxon>Glomeromycetes</taxon>
        <taxon>Glomerales</taxon>
        <taxon>Glomeraceae</taxon>
        <taxon>Funneliformis</taxon>
    </lineage>
</organism>
<keyword evidence="2" id="KW-1185">Reference proteome</keyword>
<protein>
    <submittedName>
        <fullName evidence="1">16402_t:CDS:1</fullName>
    </submittedName>
</protein>